<dbReference type="Proteomes" id="UP001165121">
    <property type="component" value="Unassembled WGS sequence"/>
</dbReference>
<keyword evidence="3" id="KW-1185">Reference proteome</keyword>
<dbReference type="EMBL" id="BSXT01004846">
    <property type="protein sequence ID" value="GMF59083.1"/>
    <property type="molecule type" value="Genomic_DNA"/>
</dbReference>
<feature type="compositionally biased region" description="Basic residues" evidence="1">
    <location>
        <begin position="60"/>
        <end position="70"/>
    </location>
</feature>
<feature type="compositionally biased region" description="Low complexity" evidence="1">
    <location>
        <begin position="114"/>
        <end position="127"/>
    </location>
</feature>
<name>A0A9W6Y895_9STRA</name>
<feature type="compositionally biased region" description="Basic and acidic residues" evidence="1">
    <location>
        <begin position="185"/>
        <end position="207"/>
    </location>
</feature>
<evidence type="ECO:0000313" key="2">
    <source>
        <dbReference type="EMBL" id="GMF59083.1"/>
    </source>
</evidence>
<feature type="compositionally biased region" description="Polar residues" evidence="1">
    <location>
        <begin position="31"/>
        <end position="41"/>
    </location>
</feature>
<protein>
    <submittedName>
        <fullName evidence="2">Unnamed protein product</fullName>
    </submittedName>
</protein>
<gene>
    <name evidence="2" type="ORF">Pfra01_002550200</name>
</gene>
<proteinExistence type="predicted"/>
<feature type="region of interest" description="Disordered" evidence="1">
    <location>
        <begin position="382"/>
        <end position="404"/>
    </location>
</feature>
<evidence type="ECO:0000256" key="1">
    <source>
        <dbReference type="SAM" id="MobiDB-lite"/>
    </source>
</evidence>
<accession>A0A9W6Y895</accession>
<reference evidence="2" key="1">
    <citation type="submission" date="2023-04" db="EMBL/GenBank/DDBJ databases">
        <title>Phytophthora fragariaefolia NBRC 109709.</title>
        <authorList>
            <person name="Ichikawa N."/>
            <person name="Sato H."/>
            <person name="Tonouchi N."/>
        </authorList>
    </citation>
    <scope>NUCLEOTIDE SEQUENCE</scope>
    <source>
        <strain evidence="2">NBRC 109709</strain>
    </source>
</reference>
<feature type="region of interest" description="Disordered" evidence="1">
    <location>
        <begin position="1"/>
        <end position="250"/>
    </location>
</feature>
<sequence length="504" mass="55896">MAKMVADGQWESRYFNRHMPTPPGILEEVNQKIQKSWQSQPIEPRSVLGRVSADQLRGPAQKRPRGRRRPPRGDSLAPMSYRYQSCGPGFHSSPPHDERQYGYQSTRLDDRGYKPQPYAGPPQYGAPRGPPPYYSNQYGPPLQSGDQRGPPPVREYSPPRGLSNRPPSRGCSRSRGRQHNQHGSGHFDERRGRSRDHHGDRSHRRDPFGSPHFRKGSGHEGSQSRGETSRERGYFANVQTPSQPKTSAVQWRTEFKESDTGLIASHVRERGMACIRHGDGTYYYKFERNRASNSGAEADNDEDGSSVVLGINREEIIENINKNPTMTRTEKRLTRANVPLSPEDPYSSEGVHSEEGLKFINTTLVQGEQQETLENLENQLPKDLQTRKEGKAVATSGPAEEDNAVAMSDPTTMQAEAVADPEHKDDQASTAVAVGPSSAKPAMGLGSATSSLTTNELTCVIDTGATSHMCKDIGLFVTFEPLESSMGLLPTHYAFSEKERCASR</sequence>
<organism evidence="2 3">
    <name type="scientific">Phytophthora fragariaefolia</name>
    <dbReference type="NCBI Taxonomy" id="1490495"/>
    <lineage>
        <taxon>Eukaryota</taxon>
        <taxon>Sar</taxon>
        <taxon>Stramenopiles</taxon>
        <taxon>Oomycota</taxon>
        <taxon>Peronosporomycetes</taxon>
        <taxon>Peronosporales</taxon>
        <taxon>Peronosporaceae</taxon>
        <taxon>Phytophthora</taxon>
    </lineage>
</organism>
<evidence type="ECO:0000313" key="3">
    <source>
        <dbReference type="Proteomes" id="UP001165121"/>
    </source>
</evidence>
<feature type="compositionally biased region" description="Polar residues" evidence="1">
    <location>
        <begin position="237"/>
        <end position="250"/>
    </location>
</feature>
<dbReference type="AlphaFoldDB" id="A0A9W6Y895"/>
<comment type="caution">
    <text evidence="2">The sequence shown here is derived from an EMBL/GenBank/DDBJ whole genome shotgun (WGS) entry which is preliminary data.</text>
</comment>